<feature type="chain" id="PRO_5044764467" description="Peptidase S1 domain-containing protein" evidence="7">
    <location>
        <begin position="18"/>
        <end position="389"/>
    </location>
</feature>
<organism evidence="9 10">
    <name type="scientific">Cryptolaemus montrouzieri</name>
    <dbReference type="NCBI Taxonomy" id="559131"/>
    <lineage>
        <taxon>Eukaryota</taxon>
        <taxon>Metazoa</taxon>
        <taxon>Ecdysozoa</taxon>
        <taxon>Arthropoda</taxon>
        <taxon>Hexapoda</taxon>
        <taxon>Insecta</taxon>
        <taxon>Pterygota</taxon>
        <taxon>Neoptera</taxon>
        <taxon>Endopterygota</taxon>
        <taxon>Coleoptera</taxon>
        <taxon>Polyphaga</taxon>
        <taxon>Cucujiformia</taxon>
        <taxon>Coccinelloidea</taxon>
        <taxon>Coccinellidae</taxon>
        <taxon>Scymninae</taxon>
        <taxon>Scymnini</taxon>
        <taxon>Cryptolaemus</taxon>
    </lineage>
</organism>
<dbReference type="FunFam" id="2.40.10.10:FF:000006">
    <property type="entry name" value="Serine proteinase stubble"/>
    <property type="match status" value="1"/>
</dbReference>
<dbReference type="AlphaFoldDB" id="A0ABD2NIS2"/>
<protein>
    <recommendedName>
        <fullName evidence="8">Peptidase S1 domain-containing protein</fullName>
    </recommendedName>
</protein>
<dbReference type="PRINTS" id="PR00722">
    <property type="entry name" value="CHYMOTRYPSIN"/>
</dbReference>
<dbReference type="InterPro" id="IPR043504">
    <property type="entry name" value="Peptidase_S1_PA_chymotrypsin"/>
</dbReference>
<keyword evidence="2 5" id="KW-0378">Hydrolase</keyword>
<sequence>MFYHLIVVALCAKSVWLRVPLVGNTLEAQIPEENTRSLFTLLEQSDLSTPSGQSDEFREWPSTITPTHETSEGSIIDEVETISPAIYVLNPNSTNAQFQLKPNRDFIDWILGIFNGGNPSLPIQGGGTVINEKPPAYCAPCTCGILNEKRRIVGGVVTKVNQYPWMVALKFNNRFFCGGSLINSRYVLTAGHCTIGIAKERLVAVFLEHDRSDTSETQTFTKKVIGIYRHRSYNSGGSYNNDIALLKLENDVPAEGNMRPVCLPDVGKSYSGLIGTVTGWGATAEYGQTSQKLREVSVPILSNDDCRKTKYGNKITANMMCAGTEMGGKDACQGDSGGPLHVANGTQNMVVGIVSWGEGCAEKDYPGVYTRVNRYITWIKTNTRDACYC</sequence>
<evidence type="ECO:0000256" key="6">
    <source>
        <dbReference type="SAM" id="MobiDB-lite"/>
    </source>
</evidence>
<feature type="domain" description="Peptidase S1" evidence="8">
    <location>
        <begin position="152"/>
        <end position="384"/>
    </location>
</feature>
<dbReference type="InterPro" id="IPR001254">
    <property type="entry name" value="Trypsin_dom"/>
</dbReference>
<accession>A0ABD2NIS2</accession>
<dbReference type="PROSITE" id="PS00135">
    <property type="entry name" value="TRYPSIN_SER"/>
    <property type="match status" value="1"/>
</dbReference>
<dbReference type="InterPro" id="IPR018114">
    <property type="entry name" value="TRYPSIN_HIS"/>
</dbReference>
<evidence type="ECO:0000256" key="3">
    <source>
        <dbReference type="ARBA" id="ARBA00022825"/>
    </source>
</evidence>
<keyword evidence="10" id="KW-1185">Reference proteome</keyword>
<gene>
    <name evidence="9" type="ORF">HHI36_016117</name>
</gene>
<keyword evidence="7" id="KW-0732">Signal</keyword>
<dbReference type="Gene3D" id="2.40.10.10">
    <property type="entry name" value="Trypsin-like serine proteases"/>
    <property type="match status" value="1"/>
</dbReference>
<keyword evidence="4" id="KW-1015">Disulfide bond</keyword>
<evidence type="ECO:0000313" key="9">
    <source>
        <dbReference type="EMBL" id="KAL3278571.1"/>
    </source>
</evidence>
<dbReference type="GO" id="GO:0006508">
    <property type="term" value="P:proteolysis"/>
    <property type="evidence" value="ECO:0007669"/>
    <property type="project" value="UniProtKB-KW"/>
</dbReference>
<keyword evidence="3 5" id="KW-0720">Serine protease</keyword>
<name>A0ABD2NIS2_9CUCU</name>
<feature type="signal peptide" evidence="7">
    <location>
        <begin position="1"/>
        <end position="17"/>
    </location>
</feature>
<dbReference type="SUPFAM" id="SSF50494">
    <property type="entry name" value="Trypsin-like serine proteases"/>
    <property type="match status" value="1"/>
</dbReference>
<evidence type="ECO:0000256" key="5">
    <source>
        <dbReference type="RuleBase" id="RU363034"/>
    </source>
</evidence>
<evidence type="ECO:0000259" key="8">
    <source>
        <dbReference type="PROSITE" id="PS50240"/>
    </source>
</evidence>
<proteinExistence type="predicted"/>
<dbReference type="InterPro" id="IPR001314">
    <property type="entry name" value="Peptidase_S1A"/>
</dbReference>
<evidence type="ECO:0000313" key="10">
    <source>
        <dbReference type="Proteomes" id="UP001516400"/>
    </source>
</evidence>
<comment type="caution">
    <text evidence="9">The sequence shown here is derived from an EMBL/GenBank/DDBJ whole genome shotgun (WGS) entry which is preliminary data.</text>
</comment>
<evidence type="ECO:0000256" key="1">
    <source>
        <dbReference type="ARBA" id="ARBA00022670"/>
    </source>
</evidence>
<reference evidence="9 10" key="1">
    <citation type="journal article" date="2021" name="BMC Biol.">
        <title>Horizontally acquired antibacterial genes associated with adaptive radiation of ladybird beetles.</title>
        <authorList>
            <person name="Li H.S."/>
            <person name="Tang X.F."/>
            <person name="Huang Y.H."/>
            <person name="Xu Z.Y."/>
            <person name="Chen M.L."/>
            <person name="Du X.Y."/>
            <person name="Qiu B.Y."/>
            <person name="Chen P.T."/>
            <person name="Zhang W."/>
            <person name="Slipinski A."/>
            <person name="Escalona H.E."/>
            <person name="Waterhouse R.M."/>
            <person name="Zwick A."/>
            <person name="Pang H."/>
        </authorList>
    </citation>
    <scope>NUCLEOTIDE SEQUENCE [LARGE SCALE GENOMIC DNA]</scope>
    <source>
        <strain evidence="9">SYSU2018</strain>
    </source>
</reference>
<feature type="region of interest" description="Disordered" evidence="6">
    <location>
        <begin position="46"/>
        <end position="70"/>
    </location>
</feature>
<dbReference type="PROSITE" id="PS50240">
    <property type="entry name" value="TRYPSIN_DOM"/>
    <property type="match status" value="1"/>
</dbReference>
<dbReference type="PANTHER" id="PTHR24258:SF116">
    <property type="entry name" value="FI16631P1-RELATED"/>
    <property type="match status" value="1"/>
</dbReference>
<dbReference type="InterPro" id="IPR009003">
    <property type="entry name" value="Peptidase_S1_PA"/>
</dbReference>
<keyword evidence="1 5" id="KW-0645">Protease</keyword>
<dbReference type="EMBL" id="JABFTP020000124">
    <property type="protein sequence ID" value="KAL3278571.1"/>
    <property type="molecule type" value="Genomic_DNA"/>
</dbReference>
<evidence type="ECO:0000256" key="7">
    <source>
        <dbReference type="SAM" id="SignalP"/>
    </source>
</evidence>
<dbReference type="InterPro" id="IPR033116">
    <property type="entry name" value="TRYPSIN_SER"/>
</dbReference>
<dbReference type="Pfam" id="PF00089">
    <property type="entry name" value="Trypsin"/>
    <property type="match status" value="1"/>
</dbReference>
<dbReference type="GO" id="GO:0008236">
    <property type="term" value="F:serine-type peptidase activity"/>
    <property type="evidence" value="ECO:0007669"/>
    <property type="project" value="UniProtKB-KW"/>
</dbReference>
<evidence type="ECO:0000256" key="2">
    <source>
        <dbReference type="ARBA" id="ARBA00022801"/>
    </source>
</evidence>
<dbReference type="Proteomes" id="UP001516400">
    <property type="component" value="Unassembled WGS sequence"/>
</dbReference>
<dbReference type="CDD" id="cd00190">
    <property type="entry name" value="Tryp_SPc"/>
    <property type="match status" value="1"/>
</dbReference>
<dbReference type="PROSITE" id="PS00134">
    <property type="entry name" value="TRYPSIN_HIS"/>
    <property type="match status" value="1"/>
</dbReference>
<dbReference type="SMART" id="SM00020">
    <property type="entry name" value="Tryp_SPc"/>
    <property type="match status" value="1"/>
</dbReference>
<evidence type="ECO:0000256" key="4">
    <source>
        <dbReference type="ARBA" id="ARBA00023157"/>
    </source>
</evidence>
<dbReference type="PANTHER" id="PTHR24258">
    <property type="entry name" value="SERINE PROTEASE-RELATED"/>
    <property type="match status" value="1"/>
</dbReference>